<dbReference type="PANTHER" id="PTHR30509:SF9">
    <property type="entry name" value="MULTIDRUG RESISTANCE PROTEIN MDTO"/>
    <property type="match status" value="1"/>
</dbReference>
<evidence type="ECO:0000256" key="4">
    <source>
        <dbReference type="ARBA" id="ARBA00022692"/>
    </source>
</evidence>
<name>A0A2X2CX83_PSELU</name>
<feature type="transmembrane region" description="Helical" evidence="8">
    <location>
        <begin position="129"/>
        <end position="146"/>
    </location>
</feature>
<organism evidence="10 11">
    <name type="scientific">Pseudomonas luteola</name>
    <dbReference type="NCBI Taxonomy" id="47886"/>
    <lineage>
        <taxon>Bacteria</taxon>
        <taxon>Pseudomonadati</taxon>
        <taxon>Pseudomonadota</taxon>
        <taxon>Gammaproteobacteria</taxon>
        <taxon>Pseudomonadales</taxon>
        <taxon>Pseudomonadaceae</taxon>
        <taxon>Pseudomonas</taxon>
    </lineage>
</organism>
<keyword evidence="4 8" id="KW-0812">Transmembrane</keyword>
<evidence type="ECO:0000256" key="5">
    <source>
        <dbReference type="ARBA" id="ARBA00022989"/>
    </source>
</evidence>
<evidence type="ECO:0000313" key="12">
    <source>
        <dbReference type="Proteomes" id="UP000626180"/>
    </source>
</evidence>
<evidence type="ECO:0000313" key="11">
    <source>
        <dbReference type="Proteomes" id="UP000250443"/>
    </source>
</evidence>
<evidence type="ECO:0000256" key="8">
    <source>
        <dbReference type="SAM" id="Phobius"/>
    </source>
</evidence>
<evidence type="ECO:0000313" key="10">
    <source>
        <dbReference type="EMBL" id="SPZ11644.1"/>
    </source>
</evidence>
<evidence type="ECO:0000256" key="1">
    <source>
        <dbReference type="ARBA" id="ARBA00004651"/>
    </source>
</evidence>
<dbReference type="Proteomes" id="UP000626180">
    <property type="component" value="Unassembled WGS sequence"/>
</dbReference>
<dbReference type="EMBL" id="JADMCD010000007">
    <property type="protein sequence ID" value="MBF8641851.1"/>
    <property type="molecule type" value="Genomic_DNA"/>
</dbReference>
<feature type="transmembrane region" description="Helical" evidence="8">
    <location>
        <begin position="526"/>
        <end position="544"/>
    </location>
</feature>
<sequence length="734" mass="81727">MRAISLASRLPSRSAWHRALLEWARTDGITWAFIFKALLTALIALWLAYRLQLPQPSTVLVTVFIVMQPQSGQVLAKSFYRIIGTLVGLSVMVLFIALFAQERILLLGSLAMWVGLCTAGAARYRDFRGYAFLLAGYTASLIGLPATSHPENAFMQALWRVLEIGLGICCTGAVSAIVLPQTTRTVLRNTLSLRFRDFARMAHEGLSGALTREQFETLAARFAAESVGFESLRSASAFEDPHLRQRSGRLANLGSQFMQLNTRFHALNQLLTRIRQRPLLLDAFSPCLSEITTLLAPFGERLTTETDAARLAEKLALHREPLMQSIREGRTQLQDQQVGDGDLLDFNTAAELLYRFAEDLYSYCLAYATLNGPKPPKTPPPESFTPVANPMAAAISGIRSALVVLVLGLFWIETSWPSGDTCALAAVLISALSSTSPNPRRYCLQLAVGTLAGSLAGFFLVFWVLPQLDGFPLLFYALSPVFAIGAFFITRPQWAGYGTGLMVWFCSAALPANVTLYDANIFFNQYLSYLLAAFIAAVAAAVLMPPNRPWLWGRLEQDLRMRVVYAISGKLKGLASGFDSSTRDLLNQAYVLSTGHTAVQRQLLRWMFLSLEIGHAIIELRYEQENLPLHPCYQESRPWRQAIRIMGRALIRLFVQPSPKHMERALSAVDHAIETAQAAQIHQEPNPGQFERSPLRRVCSYLHFIRTSLLDPNSPLSKHNRGFMQTRSTRLDEL</sequence>
<proteinExistence type="predicted"/>
<evidence type="ECO:0000256" key="7">
    <source>
        <dbReference type="SAM" id="MobiDB-lite"/>
    </source>
</evidence>
<dbReference type="EMBL" id="UAUF01000014">
    <property type="protein sequence ID" value="SPZ11644.1"/>
    <property type="molecule type" value="Genomic_DNA"/>
</dbReference>
<feature type="transmembrane region" description="Helical" evidence="8">
    <location>
        <begin position="442"/>
        <end position="465"/>
    </location>
</feature>
<gene>
    <name evidence="10" type="primary">aaeB_2</name>
    <name evidence="9" type="ORF">IRZ65_14280</name>
    <name evidence="10" type="ORF">NCTC11842_03891</name>
</gene>
<dbReference type="RefSeq" id="WP_010795649.1">
    <property type="nucleotide sequence ID" value="NZ_FQYS01000005.1"/>
</dbReference>
<feature type="compositionally biased region" description="Polar residues" evidence="7">
    <location>
        <begin position="715"/>
        <end position="728"/>
    </location>
</feature>
<keyword evidence="3" id="KW-1003">Cell membrane</keyword>
<dbReference type="InterPro" id="IPR006726">
    <property type="entry name" value="PHBA_efflux_AaeB/fusaric-R"/>
</dbReference>
<feature type="transmembrane region" description="Helical" evidence="8">
    <location>
        <begin position="494"/>
        <end position="514"/>
    </location>
</feature>
<feature type="transmembrane region" description="Helical" evidence="8">
    <location>
        <begin position="158"/>
        <end position="179"/>
    </location>
</feature>
<protein>
    <submittedName>
        <fullName evidence="9">FUSC family protein</fullName>
    </submittedName>
    <submittedName>
        <fullName evidence="10">Fusaric acid resistance protein region</fullName>
    </submittedName>
</protein>
<feature type="transmembrane region" description="Helical" evidence="8">
    <location>
        <begin position="79"/>
        <end position="98"/>
    </location>
</feature>
<feature type="transmembrane region" description="Helical" evidence="8">
    <location>
        <begin position="471"/>
        <end position="489"/>
    </location>
</feature>
<dbReference type="PANTHER" id="PTHR30509">
    <property type="entry name" value="P-HYDROXYBENZOIC ACID EFFLUX PUMP SUBUNIT-RELATED"/>
    <property type="match status" value="1"/>
</dbReference>
<dbReference type="GO" id="GO:0005886">
    <property type="term" value="C:plasma membrane"/>
    <property type="evidence" value="ECO:0007669"/>
    <property type="project" value="UniProtKB-SubCell"/>
</dbReference>
<accession>A0A2X2CX83</accession>
<keyword evidence="5 8" id="KW-1133">Transmembrane helix</keyword>
<reference evidence="10 11" key="1">
    <citation type="submission" date="2018-06" db="EMBL/GenBank/DDBJ databases">
        <authorList>
            <consortium name="Pathogen Informatics"/>
            <person name="Doyle S."/>
        </authorList>
    </citation>
    <scope>NUCLEOTIDE SEQUENCE [LARGE SCALE GENOMIC DNA]</scope>
    <source>
        <strain evidence="10 11">NCTC11842</strain>
    </source>
</reference>
<feature type="transmembrane region" description="Helical" evidence="8">
    <location>
        <begin position="29"/>
        <end position="49"/>
    </location>
</feature>
<keyword evidence="12" id="KW-1185">Reference proteome</keyword>
<feature type="transmembrane region" description="Helical" evidence="8">
    <location>
        <begin position="391"/>
        <end position="412"/>
    </location>
</feature>
<keyword evidence="6 8" id="KW-0472">Membrane</keyword>
<dbReference type="Proteomes" id="UP000250443">
    <property type="component" value="Unassembled WGS sequence"/>
</dbReference>
<comment type="subcellular location">
    <subcellularLocation>
        <location evidence="1">Cell membrane</location>
        <topology evidence="1">Multi-pass membrane protein</topology>
    </subcellularLocation>
</comment>
<evidence type="ECO:0000313" key="9">
    <source>
        <dbReference type="EMBL" id="MBF8641851.1"/>
    </source>
</evidence>
<keyword evidence="2" id="KW-0813">Transport</keyword>
<dbReference type="GO" id="GO:0022857">
    <property type="term" value="F:transmembrane transporter activity"/>
    <property type="evidence" value="ECO:0007669"/>
    <property type="project" value="InterPro"/>
</dbReference>
<dbReference type="AlphaFoldDB" id="A0A2X2CX83"/>
<evidence type="ECO:0000256" key="6">
    <source>
        <dbReference type="ARBA" id="ARBA00023136"/>
    </source>
</evidence>
<reference evidence="9 12" key="2">
    <citation type="submission" date="2020-10" db="EMBL/GenBank/DDBJ databases">
        <title>Genome sequences of Pseudomonas isolates.</title>
        <authorList>
            <person name="Wessels L."/>
            <person name="Reich F."/>
            <person name="Hammerl J."/>
        </authorList>
    </citation>
    <scope>NUCLEOTIDE SEQUENCE [LARGE SCALE GENOMIC DNA]</scope>
    <source>
        <strain evidence="9 12">20-MO00624-0</strain>
    </source>
</reference>
<evidence type="ECO:0000256" key="2">
    <source>
        <dbReference type="ARBA" id="ARBA00022448"/>
    </source>
</evidence>
<feature type="region of interest" description="Disordered" evidence="7">
    <location>
        <begin position="715"/>
        <end position="734"/>
    </location>
</feature>
<evidence type="ECO:0000256" key="3">
    <source>
        <dbReference type="ARBA" id="ARBA00022475"/>
    </source>
</evidence>
<dbReference type="Pfam" id="PF04632">
    <property type="entry name" value="FUSC"/>
    <property type="match status" value="1"/>
</dbReference>
<feature type="transmembrane region" description="Helical" evidence="8">
    <location>
        <begin position="104"/>
        <end position="122"/>
    </location>
</feature>